<accession>A0ABX5L070</accession>
<dbReference type="PANTHER" id="PTHR22916">
    <property type="entry name" value="GLYCOSYLTRANSFERASE"/>
    <property type="match status" value="1"/>
</dbReference>
<dbReference type="Gene3D" id="3.90.550.10">
    <property type="entry name" value="Spore Coat Polysaccharide Biosynthesis Protein SpsA, Chain A"/>
    <property type="match status" value="1"/>
</dbReference>
<dbReference type="InterPro" id="IPR029044">
    <property type="entry name" value="Nucleotide-diphossugar_trans"/>
</dbReference>
<dbReference type="RefSeq" id="WP_109202186.1">
    <property type="nucleotide sequence ID" value="NZ_QEWS01000011.1"/>
</dbReference>
<dbReference type="EMBL" id="QEWV01000010">
    <property type="protein sequence ID" value="PWD90189.1"/>
    <property type="molecule type" value="Genomic_DNA"/>
</dbReference>
<comment type="caution">
    <text evidence="2">The sequence shown here is derived from an EMBL/GenBank/DDBJ whole genome shotgun (WGS) entry which is preliminary data.</text>
</comment>
<evidence type="ECO:0000313" key="2">
    <source>
        <dbReference type="EMBL" id="PWD90189.1"/>
    </source>
</evidence>
<sequence length="324" mass="38159">MALITIIMPAYNVDQYITDSINSVLSQSIEDWELIVVNDGSTDNTQKLIEQFVEKESRIKLINQENAGVSSARNKGLSLATGKYISFLDSDDIYDKDYLKLMAQPLIEDKADMVFCKFQEINGNQVVRESPREINQLYLGHFIQHLSCIKNGVAAMAIMYRMSLIKKSNQYFNESYSYGEDLEFVLLMSYYSRVSFVPKYLYRYIYRSDSLSRQVIPYKDLLGELDGLHSLHKFIDSSDRGDVMYYREYLEKRMQGTLNNIRRQLWADLKNQKYDQVLDVLNSYKQRYGKPFDVRYKGLKKLTMFFKMKVIQSHNKKLWQKLFK</sequence>
<dbReference type="InterPro" id="IPR001173">
    <property type="entry name" value="Glyco_trans_2-like"/>
</dbReference>
<dbReference type="SUPFAM" id="SSF53448">
    <property type="entry name" value="Nucleotide-diphospho-sugar transferases"/>
    <property type="match status" value="1"/>
</dbReference>
<reference evidence="3" key="1">
    <citation type="submission" date="2018-05" db="EMBL/GenBank/DDBJ databases">
        <title>Ignatzschineria dubaiensis sp. nov., isolated from necrotic foot tissues of dromedaries (Camelus dromedarius) and associated maggots in Dubai, United Arab Emirates.</title>
        <authorList>
            <person name="Tsang C.C."/>
            <person name="Tang J.Y.M."/>
            <person name="Fong J.Y.H."/>
            <person name="Kinne J."/>
            <person name="Lee H.H."/>
            <person name="Joseph M."/>
            <person name="Jose S."/>
            <person name="Schuster R.K."/>
            <person name="Tang Y."/>
            <person name="Sivakumar S."/>
            <person name="Chen J.H.K."/>
            <person name="Teng J.L.L."/>
            <person name="Lau S.K.P."/>
            <person name="Wernery U."/>
            <person name="Woo P.C.Y."/>
        </authorList>
    </citation>
    <scope>NUCLEOTIDE SEQUENCE [LARGE SCALE GENOMIC DNA]</scope>
    <source>
        <strain evidence="3">UAE-HKU58</strain>
    </source>
</reference>
<dbReference type="Proteomes" id="UP000245217">
    <property type="component" value="Unassembled WGS sequence"/>
</dbReference>
<dbReference type="Pfam" id="PF00535">
    <property type="entry name" value="Glycos_transf_2"/>
    <property type="match status" value="1"/>
</dbReference>
<keyword evidence="3" id="KW-1185">Reference proteome</keyword>
<protein>
    <recommendedName>
        <fullName evidence="1">Glycosyltransferase 2-like domain-containing protein</fullName>
    </recommendedName>
</protein>
<proteinExistence type="predicted"/>
<evidence type="ECO:0000259" key="1">
    <source>
        <dbReference type="Pfam" id="PF00535"/>
    </source>
</evidence>
<gene>
    <name evidence="2" type="ORF">DC078_08870</name>
</gene>
<evidence type="ECO:0000313" key="3">
    <source>
        <dbReference type="Proteomes" id="UP000245217"/>
    </source>
</evidence>
<organism evidence="2 3">
    <name type="scientific">Ignatzschineria cameli</name>
    <dbReference type="NCBI Taxonomy" id="2182793"/>
    <lineage>
        <taxon>Bacteria</taxon>
        <taxon>Pseudomonadati</taxon>
        <taxon>Pseudomonadota</taxon>
        <taxon>Gammaproteobacteria</taxon>
        <taxon>Cardiobacteriales</taxon>
        <taxon>Ignatzschineriaceae</taxon>
        <taxon>Ignatzschineria</taxon>
    </lineage>
</organism>
<dbReference type="PANTHER" id="PTHR22916:SF3">
    <property type="entry name" value="UDP-GLCNAC:BETAGAL BETA-1,3-N-ACETYLGLUCOSAMINYLTRANSFERASE-LIKE PROTEIN 1"/>
    <property type="match status" value="1"/>
</dbReference>
<name>A0ABX5L070_9GAMM</name>
<feature type="domain" description="Glycosyltransferase 2-like" evidence="1">
    <location>
        <begin position="5"/>
        <end position="139"/>
    </location>
</feature>
<dbReference type="CDD" id="cd00761">
    <property type="entry name" value="Glyco_tranf_GTA_type"/>
    <property type="match status" value="1"/>
</dbReference>